<accession>A0A078B2X1</accession>
<dbReference type="Pfam" id="PF07992">
    <property type="entry name" value="Pyr_redox_2"/>
    <property type="match status" value="1"/>
</dbReference>
<proteinExistence type="inferred from homology"/>
<evidence type="ECO:0000259" key="6">
    <source>
        <dbReference type="Pfam" id="PF07992"/>
    </source>
</evidence>
<dbReference type="InParanoid" id="A0A078B2X1"/>
<dbReference type="InterPro" id="IPR036188">
    <property type="entry name" value="FAD/NAD-bd_sf"/>
</dbReference>
<dbReference type="SUPFAM" id="SSF51905">
    <property type="entry name" value="FAD/NAD(P)-binding domain"/>
    <property type="match status" value="1"/>
</dbReference>
<keyword evidence="8" id="KW-1185">Reference proteome</keyword>
<dbReference type="Gene3D" id="3.50.50.60">
    <property type="entry name" value="FAD/NAD(P)-binding domain"/>
    <property type="match status" value="2"/>
</dbReference>
<feature type="domain" description="FAD/NAD(P)-binding" evidence="6">
    <location>
        <begin position="14"/>
        <end position="225"/>
    </location>
</feature>
<keyword evidence="5" id="KW-1133">Transmembrane helix</keyword>
<evidence type="ECO:0000256" key="5">
    <source>
        <dbReference type="SAM" id="Phobius"/>
    </source>
</evidence>
<comment type="similarity">
    <text evidence="1">Belongs to the FAD-dependent oxidoreductase family.</text>
</comment>
<gene>
    <name evidence="7" type="primary">Contig942.g1032</name>
    <name evidence="7" type="ORF">STYLEM_16683</name>
</gene>
<name>A0A078B2X1_STYLE</name>
<protein>
    <submittedName>
        <fullName evidence="7">Amid-like nadh</fullName>
    </submittedName>
</protein>
<dbReference type="GO" id="GO:0050660">
    <property type="term" value="F:flavin adenine dinucleotide binding"/>
    <property type="evidence" value="ECO:0007669"/>
    <property type="project" value="TreeGrafter"/>
</dbReference>
<evidence type="ECO:0000256" key="1">
    <source>
        <dbReference type="ARBA" id="ARBA00006442"/>
    </source>
</evidence>
<dbReference type="GO" id="GO:0004174">
    <property type="term" value="F:electron-transferring-flavoprotein dehydrogenase activity"/>
    <property type="evidence" value="ECO:0007669"/>
    <property type="project" value="TreeGrafter"/>
</dbReference>
<evidence type="ECO:0000256" key="4">
    <source>
        <dbReference type="ARBA" id="ARBA00023002"/>
    </source>
</evidence>
<keyword evidence="5" id="KW-0812">Transmembrane</keyword>
<evidence type="ECO:0000313" key="8">
    <source>
        <dbReference type="Proteomes" id="UP000039865"/>
    </source>
</evidence>
<reference evidence="7 8" key="1">
    <citation type="submission" date="2014-06" db="EMBL/GenBank/DDBJ databases">
        <authorList>
            <person name="Swart Estienne"/>
        </authorList>
    </citation>
    <scope>NUCLEOTIDE SEQUENCE [LARGE SCALE GENOMIC DNA]</scope>
    <source>
        <strain evidence="7 8">130c</strain>
    </source>
</reference>
<dbReference type="PANTHER" id="PTHR43735:SF3">
    <property type="entry name" value="FERROPTOSIS SUPPRESSOR PROTEIN 1"/>
    <property type="match status" value="1"/>
</dbReference>
<evidence type="ECO:0000256" key="2">
    <source>
        <dbReference type="ARBA" id="ARBA00022630"/>
    </source>
</evidence>
<organism evidence="7 8">
    <name type="scientific">Stylonychia lemnae</name>
    <name type="common">Ciliate</name>
    <dbReference type="NCBI Taxonomy" id="5949"/>
    <lineage>
        <taxon>Eukaryota</taxon>
        <taxon>Sar</taxon>
        <taxon>Alveolata</taxon>
        <taxon>Ciliophora</taxon>
        <taxon>Intramacronucleata</taxon>
        <taxon>Spirotrichea</taxon>
        <taxon>Stichotrichia</taxon>
        <taxon>Sporadotrichida</taxon>
        <taxon>Oxytrichidae</taxon>
        <taxon>Stylonychinae</taxon>
        <taxon>Stylonychia</taxon>
    </lineage>
</organism>
<keyword evidence="3" id="KW-0274">FAD</keyword>
<dbReference type="AlphaFoldDB" id="A0A078B2X1"/>
<dbReference type="Proteomes" id="UP000039865">
    <property type="component" value="Unassembled WGS sequence"/>
</dbReference>
<keyword evidence="2" id="KW-0285">Flavoprotein</keyword>
<dbReference type="EMBL" id="CCKQ01015741">
    <property type="protein sequence ID" value="CDW87577.1"/>
    <property type="molecule type" value="Genomic_DNA"/>
</dbReference>
<keyword evidence="4" id="KW-0560">Oxidoreductase</keyword>
<evidence type="ECO:0000256" key="3">
    <source>
        <dbReference type="ARBA" id="ARBA00022827"/>
    </source>
</evidence>
<dbReference type="GO" id="GO:0005737">
    <property type="term" value="C:cytoplasm"/>
    <property type="evidence" value="ECO:0007669"/>
    <property type="project" value="TreeGrafter"/>
</dbReference>
<dbReference type="PANTHER" id="PTHR43735">
    <property type="entry name" value="APOPTOSIS-INDUCING FACTOR 1"/>
    <property type="match status" value="1"/>
</dbReference>
<sequence length="406" mass="46347">MGNTTSYLEKFNKKIVILGGGIEGLIFANVLSNLFDVVFIDSKYNMKYLRDTLAYQLPENLIQTYTLLLSSQNGHFKLIECESIKSLDTENKIELLNLKEESTITLQYDYLIIGSVMKKQNNTIQDGVIESQQNSIVYQDLNDQQGILKLLPSKSNILIRGDCLVSAELIGDFLSFFQGKNFSYLLDKSSNLQDYELESLSVLHQNLRQRGLNFVESEEISESEYDLVIDCKKRLLDTEFLATNFSSCLDSKKHIKVQDTMQIELNLKNPKLNKMQNIFAFGESTSRLEKSKLISYDQIIQQISVIFKNLIQLAQGQFPTSKIDTHQPFIYVITLGSEEGLVNIRGFSFIDPKAVSYKKQLLRAHYQNLHQLKLQNTPSTISGKKRVVLAKAVQKLNYSLVNFIQS</sequence>
<evidence type="ECO:0000313" key="7">
    <source>
        <dbReference type="EMBL" id="CDW87577.1"/>
    </source>
</evidence>
<feature type="transmembrane region" description="Helical" evidence="5">
    <location>
        <begin position="15"/>
        <end position="40"/>
    </location>
</feature>
<dbReference type="InterPro" id="IPR023753">
    <property type="entry name" value="FAD/NAD-binding_dom"/>
</dbReference>
<keyword evidence="5" id="KW-0472">Membrane</keyword>